<reference evidence="11 12" key="1">
    <citation type="submission" date="2013-07" db="EMBL/GenBank/DDBJ databases">
        <title>Draft genome sequence of Pseudoalteromonas luteoviolacea 2ta16.</title>
        <authorList>
            <person name="Allen E.E."/>
            <person name="Azam F."/>
            <person name="Podell S."/>
        </authorList>
    </citation>
    <scope>NUCLEOTIDE SEQUENCE [LARGE SCALE GENOMIC DNA]</scope>
    <source>
        <strain evidence="11 12">2ta16</strain>
    </source>
</reference>
<dbReference type="PATRIC" id="fig|1353533.3.peg.5298"/>
<evidence type="ECO:0000256" key="2">
    <source>
        <dbReference type="ARBA" id="ARBA00022475"/>
    </source>
</evidence>
<dbReference type="EMBL" id="AUSV01000134">
    <property type="protein sequence ID" value="ESP90754.1"/>
    <property type="molecule type" value="Genomic_DNA"/>
</dbReference>
<evidence type="ECO:0000256" key="6">
    <source>
        <dbReference type="ARBA" id="ARBA00038076"/>
    </source>
</evidence>
<sequence length="400" mass="43567">MSEIKPILSALTRSKTGAILLVMQIAITLALVSNAMSIVADRAEKINQTTGYDEQGIISYTLLTYDKDTDIPKQFKEDIRQLKALDGVIDVLAVSSIPLSRSGGSRTLSTDPEEHSGKNADSGYIRANHHIISTLGLTINEGRDFTQSDVIYGRNGDYPSVGIVSRAVADKLFGQGNGLNETVYNGDDAFKIIGIIDTLKSQWPRSNMGNSLIFLPIEEAQTYQKFIVKTTPQKRAQVMKQIEPLLLDLDRGRVVMNIKGLDKSKADTYAGDTLMIRMLIAIVVFLVIITALGIFGLTHFNISKRTKQIGTRRALGARKSAIFKYFLLENLMVTALGVVIGGVGALVLGRELMGHYSVPPLETSAILITAGMMLLMSFIAVYSPARRAANISPSVATRSI</sequence>
<name>V4HS45_PSEL2</name>
<feature type="transmembrane region" description="Helical" evidence="8">
    <location>
        <begin position="321"/>
        <end position="343"/>
    </location>
</feature>
<proteinExistence type="inferred from homology"/>
<feature type="domain" description="ABC3 transporter permease C-terminal" evidence="9">
    <location>
        <begin position="281"/>
        <end position="393"/>
    </location>
</feature>
<dbReference type="Pfam" id="PF02687">
    <property type="entry name" value="FtsX"/>
    <property type="match status" value="1"/>
</dbReference>
<dbReference type="RefSeq" id="WP_023402111.1">
    <property type="nucleotide sequence ID" value="NZ_AUSV01000134.1"/>
</dbReference>
<dbReference type="AlphaFoldDB" id="V4HS45"/>
<evidence type="ECO:0000256" key="3">
    <source>
        <dbReference type="ARBA" id="ARBA00022692"/>
    </source>
</evidence>
<gene>
    <name evidence="11" type="ORF">PL2TA16_01858</name>
</gene>
<dbReference type="Pfam" id="PF12704">
    <property type="entry name" value="MacB_PCD"/>
    <property type="match status" value="1"/>
</dbReference>
<organism evidence="11 12">
    <name type="scientific">Pseudoalteromonas luteoviolacea (strain 2ta16)</name>
    <dbReference type="NCBI Taxonomy" id="1353533"/>
    <lineage>
        <taxon>Bacteria</taxon>
        <taxon>Pseudomonadati</taxon>
        <taxon>Pseudomonadota</taxon>
        <taxon>Gammaproteobacteria</taxon>
        <taxon>Alteromonadales</taxon>
        <taxon>Pseudoalteromonadaceae</taxon>
        <taxon>Pseudoalteromonas</taxon>
    </lineage>
</organism>
<evidence type="ECO:0000313" key="12">
    <source>
        <dbReference type="Proteomes" id="UP000017820"/>
    </source>
</evidence>
<keyword evidence="5 8" id="KW-0472">Membrane</keyword>
<evidence type="ECO:0000256" key="5">
    <source>
        <dbReference type="ARBA" id="ARBA00023136"/>
    </source>
</evidence>
<feature type="domain" description="MacB-like periplasmic core" evidence="10">
    <location>
        <begin position="26"/>
        <end position="244"/>
    </location>
</feature>
<evidence type="ECO:0000256" key="8">
    <source>
        <dbReference type="SAM" id="Phobius"/>
    </source>
</evidence>
<feature type="transmembrane region" description="Helical" evidence="8">
    <location>
        <begin position="20"/>
        <end position="40"/>
    </location>
</feature>
<keyword evidence="3 8" id="KW-0812">Transmembrane</keyword>
<evidence type="ECO:0000256" key="7">
    <source>
        <dbReference type="SAM" id="MobiDB-lite"/>
    </source>
</evidence>
<dbReference type="GO" id="GO:0005886">
    <property type="term" value="C:plasma membrane"/>
    <property type="evidence" value="ECO:0007669"/>
    <property type="project" value="UniProtKB-SubCell"/>
</dbReference>
<evidence type="ECO:0000259" key="10">
    <source>
        <dbReference type="Pfam" id="PF12704"/>
    </source>
</evidence>
<dbReference type="InterPro" id="IPR050250">
    <property type="entry name" value="Macrolide_Exporter_MacB"/>
</dbReference>
<dbReference type="Proteomes" id="UP000017820">
    <property type="component" value="Unassembled WGS sequence"/>
</dbReference>
<dbReference type="InterPro" id="IPR025857">
    <property type="entry name" value="MacB_PCD"/>
</dbReference>
<comment type="subcellular location">
    <subcellularLocation>
        <location evidence="1">Cell membrane</location>
        <topology evidence="1">Multi-pass membrane protein</topology>
    </subcellularLocation>
</comment>
<dbReference type="PANTHER" id="PTHR30572">
    <property type="entry name" value="MEMBRANE COMPONENT OF TRANSPORTER-RELATED"/>
    <property type="match status" value="1"/>
</dbReference>
<feature type="compositionally biased region" description="Polar residues" evidence="7">
    <location>
        <begin position="99"/>
        <end position="110"/>
    </location>
</feature>
<feature type="transmembrane region" description="Helical" evidence="8">
    <location>
        <begin position="274"/>
        <end position="300"/>
    </location>
</feature>
<comment type="similarity">
    <text evidence="6">Belongs to the ABC-4 integral membrane protein family.</text>
</comment>
<dbReference type="PANTHER" id="PTHR30572:SF4">
    <property type="entry name" value="ABC TRANSPORTER PERMEASE YTRF"/>
    <property type="match status" value="1"/>
</dbReference>
<dbReference type="GO" id="GO:0022857">
    <property type="term" value="F:transmembrane transporter activity"/>
    <property type="evidence" value="ECO:0007669"/>
    <property type="project" value="TreeGrafter"/>
</dbReference>
<dbReference type="InterPro" id="IPR003838">
    <property type="entry name" value="ABC3_permease_C"/>
</dbReference>
<keyword evidence="4 8" id="KW-1133">Transmembrane helix</keyword>
<evidence type="ECO:0000259" key="9">
    <source>
        <dbReference type="Pfam" id="PF02687"/>
    </source>
</evidence>
<evidence type="ECO:0000313" key="11">
    <source>
        <dbReference type="EMBL" id="ESP90754.1"/>
    </source>
</evidence>
<comment type="caution">
    <text evidence="11">The sequence shown here is derived from an EMBL/GenBank/DDBJ whole genome shotgun (WGS) entry which is preliminary data.</text>
</comment>
<feature type="transmembrane region" description="Helical" evidence="8">
    <location>
        <begin position="363"/>
        <end position="382"/>
    </location>
</feature>
<keyword evidence="2" id="KW-1003">Cell membrane</keyword>
<evidence type="ECO:0000256" key="4">
    <source>
        <dbReference type="ARBA" id="ARBA00022989"/>
    </source>
</evidence>
<accession>V4HS45</accession>
<protein>
    <submittedName>
        <fullName evidence="11">ABC-type transport system</fullName>
    </submittedName>
</protein>
<evidence type="ECO:0000256" key="1">
    <source>
        <dbReference type="ARBA" id="ARBA00004651"/>
    </source>
</evidence>
<feature type="region of interest" description="Disordered" evidence="7">
    <location>
        <begin position="99"/>
        <end position="121"/>
    </location>
</feature>